<keyword evidence="4" id="KW-0812">Transmembrane</keyword>
<dbReference type="Proteomes" id="UP000242875">
    <property type="component" value="Unassembled WGS sequence"/>
</dbReference>
<feature type="binding site" description="axial binding residue" evidence="11">
    <location>
        <position position="105"/>
    </location>
    <ligand>
        <name>heme b</name>
        <dbReference type="ChEBI" id="CHEBI:60344"/>
        <note>ligand shared with SDHC</note>
    </ligand>
    <ligandPart>
        <name>Fe</name>
        <dbReference type="ChEBI" id="CHEBI:18248"/>
    </ligandPart>
</feature>
<evidence type="ECO:0000256" key="2">
    <source>
        <dbReference type="ARBA" id="ARBA00007294"/>
    </source>
</evidence>
<dbReference type="InterPro" id="IPR034804">
    <property type="entry name" value="SQR/QFR_C/D"/>
</dbReference>
<dbReference type="GO" id="GO:0006099">
    <property type="term" value="P:tricarboxylic acid cycle"/>
    <property type="evidence" value="ECO:0007669"/>
    <property type="project" value="TreeGrafter"/>
</dbReference>
<keyword evidence="5 12" id="KW-0999">Mitochondrion inner membrane</keyword>
<dbReference type="OrthoDB" id="18577at2759"/>
<feature type="binding site" evidence="10">
    <location>
        <position position="117"/>
    </location>
    <ligand>
        <name>a ubiquinone</name>
        <dbReference type="ChEBI" id="CHEBI:16389"/>
        <note>ligand shared with IP/SDHB</note>
    </ligand>
</feature>
<keyword evidence="11" id="KW-0408">Iron</keyword>
<evidence type="ECO:0000256" key="5">
    <source>
        <dbReference type="ARBA" id="ARBA00022792"/>
    </source>
</evidence>
<evidence type="ECO:0000256" key="11">
    <source>
        <dbReference type="PIRSR" id="PIRSR607992-2"/>
    </source>
</evidence>
<comment type="subcellular location">
    <subcellularLocation>
        <location evidence="1 12">Mitochondrion inner membrane</location>
        <topology evidence="1 12">Multi-pass membrane protein</topology>
    </subcellularLocation>
</comment>
<evidence type="ECO:0000313" key="13">
    <source>
        <dbReference type="EMBL" id="OZJ04741.1"/>
    </source>
</evidence>
<keyword evidence="8 12" id="KW-0496">Mitochondrion</keyword>
<keyword evidence="6 12" id="KW-0809">Transit peptide</keyword>
<keyword evidence="11" id="KW-0479">Metal-binding</keyword>
<evidence type="ECO:0000256" key="6">
    <source>
        <dbReference type="ARBA" id="ARBA00022946"/>
    </source>
</evidence>
<keyword evidence="3" id="KW-0813">Transport</keyword>
<evidence type="ECO:0000256" key="7">
    <source>
        <dbReference type="ARBA" id="ARBA00022989"/>
    </source>
</evidence>
<protein>
    <recommendedName>
        <fullName evidence="12">Succinate dehydrogenase [ubiquinone] cytochrome b small subunit</fullName>
    </recommendedName>
</protein>
<dbReference type="Pfam" id="PF05328">
    <property type="entry name" value="CybS"/>
    <property type="match status" value="1"/>
</dbReference>
<dbReference type="CDD" id="cd03496">
    <property type="entry name" value="SQR_TypeC_CybS"/>
    <property type="match status" value="1"/>
</dbReference>
<keyword evidence="7" id="KW-1133">Transmembrane helix</keyword>
<dbReference type="PANTHER" id="PTHR13337:SF2">
    <property type="entry name" value="SUCCINATE DEHYDROGENASE [UBIQUINONE] CYTOCHROME B SMALL SUBUNIT, MITOCHONDRIAL"/>
    <property type="match status" value="1"/>
</dbReference>
<organism evidence="13 14">
    <name type="scientific">Bifiguratus adelaidae</name>
    <dbReference type="NCBI Taxonomy" id="1938954"/>
    <lineage>
        <taxon>Eukaryota</taxon>
        <taxon>Fungi</taxon>
        <taxon>Fungi incertae sedis</taxon>
        <taxon>Mucoromycota</taxon>
        <taxon>Mucoromycotina</taxon>
        <taxon>Endogonomycetes</taxon>
        <taxon>Endogonales</taxon>
        <taxon>Endogonales incertae sedis</taxon>
        <taxon>Bifiguratus</taxon>
    </lineage>
</organism>
<name>A0A261Y2C6_9FUNG</name>
<keyword evidence="9 12" id="KW-0472">Membrane</keyword>
<keyword evidence="14" id="KW-1185">Reference proteome</keyword>
<comment type="similarity">
    <text evidence="2 12">Belongs to the CybS family.</text>
</comment>
<comment type="caution">
    <text evidence="13">The sequence shown here is derived from an EMBL/GenBank/DDBJ whole genome shotgun (WGS) entry which is preliminary data.</text>
</comment>
<evidence type="ECO:0000256" key="12">
    <source>
        <dbReference type="RuleBase" id="RU364031"/>
    </source>
</evidence>
<evidence type="ECO:0000256" key="4">
    <source>
        <dbReference type="ARBA" id="ARBA00022692"/>
    </source>
</evidence>
<dbReference type="EMBL" id="MVBO01000031">
    <property type="protein sequence ID" value="OZJ04741.1"/>
    <property type="molecule type" value="Genomic_DNA"/>
</dbReference>
<evidence type="ECO:0000256" key="8">
    <source>
        <dbReference type="ARBA" id="ARBA00023128"/>
    </source>
</evidence>
<dbReference type="GO" id="GO:0020037">
    <property type="term" value="F:heme binding"/>
    <property type="evidence" value="ECO:0007669"/>
    <property type="project" value="TreeGrafter"/>
</dbReference>
<dbReference type="Gene3D" id="1.20.1300.10">
    <property type="entry name" value="Fumarate reductase/succinate dehydrogenase, transmembrane subunit"/>
    <property type="match status" value="1"/>
</dbReference>
<evidence type="ECO:0000256" key="3">
    <source>
        <dbReference type="ARBA" id="ARBA00022448"/>
    </source>
</evidence>
<proteinExistence type="inferred from homology"/>
<dbReference type="AlphaFoldDB" id="A0A261Y2C6"/>
<evidence type="ECO:0000256" key="1">
    <source>
        <dbReference type="ARBA" id="ARBA00004448"/>
    </source>
</evidence>
<evidence type="ECO:0000313" key="14">
    <source>
        <dbReference type="Proteomes" id="UP000242875"/>
    </source>
</evidence>
<reference evidence="13 14" key="1">
    <citation type="journal article" date="2017" name="Mycologia">
        <title>Bifiguratus adelaidae, gen. et sp. nov., a new member of Mucoromycotina in endophytic and soil-dwelling habitats.</title>
        <authorList>
            <person name="Torres-Cruz T.J."/>
            <person name="Billingsley Tobias T.L."/>
            <person name="Almatruk M."/>
            <person name="Hesse C."/>
            <person name="Kuske C.R."/>
            <person name="Desiro A."/>
            <person name="Benucci G.M."/>
            <person name="Bonito G."/>
            <person name="Stajich J.E."/>
            <person name="Dunlap C."/>
            <person name="Arnold A.E."/>
            <person name="Porras-Alfaro A."/>
        </authorList>
    </citation>
    <scope>NUCLEOTIDE SEQUENCE [LARGE SCALE GENOMIC DNA]</scope>
    <source>
        <strain evidence="13 14">AZ0501</strain>
    </source>
</reference>
<accession>A0A261Y2C6</accession>
<dbReference type="GO" id="GO:0006121">
    <property type="term" value="P:mitochondrial electron transport, succinate to ubiquinone"/>
    <property type="evidence" value="ECO:0007669"/>
    <property type="project" value="TreeGrafter"/>
</dbReference>
<dbReference type="InterPro" id="IPR007992">
    <property type="entry name" value="CybS"/>
</dbReference>
<sequence>MATRLATPQQLSAVLNRAARQKGALAFHTGRVLGVQSSKTVFARAAVPATPTTVAVPEPNRVDGSFHWSFERGLSVALVPLISAQLIQGGAPVTDMLLGVVLPLHCHLGFDSCITDYFDERKSPVLNKLMTWTLRAATVGVLVGCYQINTHDVGLTEMVGRAWVA</sequence>
<dbReference type="GO" id="GO:0005743">
    <property type="term" value="C:mitochondrial inner membrane"/>
    <property type="evidence" value="ECO:0007669"/>
    <property type="project" value="UniProtKB-SubCell"/>
</dbReference>
<dbReference type="GO" id="GO:0048039">
    <property type="term" value="F:ubiquinone binding"/>
    <property type="evidence" value="ECO:0007669"/>
    <property type="project" value="TreeGrafter"/>
</dbReference>
<dbReference type="GO" id="GO:0046872">
    <property type="term" value="F:metal ion binding"/>
    <property type="evidence" value="ECO:0007669"/>
    <property type="project" value="UniProtKB-KW"/>
</dbReference>
<evidence type="ECO:0000256" key="9">
    <source>
        <dbReference type="ARBA" id="ARBA00023136"/>
    </source>
</evidence>
<evidence type="ECO:0000256" key="10">
    <source>
        <dbReference type="PIRSR" id="PIRSR607992-1"/>
    </source>
</evidence>
<gene>
    <name evidence="13" type="ORF">BZG36_01804</name>
</gene>
<dbReference type="PANTHER" id="PTHR13337">
    <property type="entry name" value="SUCCINATE DEHYDROGENASE"/>
    <property type="match status" value="1"/>
</dbReference>